<dbReference type="GO" id="GO:0005886">
    <property type="term" value="C:plasma membrane"/>
    <property type="evidence" value="ECO:0007669"/>
    <property type="project" value="TreeGrafter"/>
</dbReference>
<evidence type="ECO:0000256" key="1">
    <source>
        <dbReference type="ARBA" id="ARBA00022729"/>
    </source>
</evidence>
<keyword evidence="6" id="KW-1185">Reference proteome</keyword>
<feature type="domain" description="Ig-like" evidence="4">
    <location>
        <begin position="24"/>
        <end position="136"/>
    </location>
</feature>
<dbReference type="InterPro" id="IPR007110">
    <property type="entry name" value="Ig-like_dom"/>
</dbReference>
<keyword evidence="3" id="KW-0812">Transmembrane</keyword>
<dbReference type="Proteomes" id="UP001108240">
    <property type="component" value="Unplaced"/>
</dbReference>
<dbReference type="InterPro" id="IPR003597">
    <property type="entry name" value="Ig_C1-set"/>
</dbReference>
<dbReference type="PROSITE" id="PS50835">
    <property type="entry name" value="IG_LIKE"/>
    <property type="match status" value="2"/>
</dbReference>
<dbReference type="GO" id="GO:0007166">
    <property type="term" value="P:cell surface receptor signaling pathway"/>
    <property type="evidence" value="ECO:0007669"/>
    <property type="project" value="TreeGrafter"/>
</dbReference>
<dbReference type="Ensembl" id="ENSCCRT00000071756.2">
    <property type="protein sequence ID" value="ENSCCRP00000066222.2"/>
    <property type="gene ID" value="ENSCCRG00000035819.2"/>
</dbReference>
<dbReference type="InterPro" id="IPR036179">
    <property type="entry name" value="Ig-like_dom_sf"/>
</dbReference>
<proteinExistence type="predicted"/>
<evidence type="ECO:0000313" key="5">
    <source>
        <dbReference type="Ensembl" id="ENSCCRP00000066222.2"/>
    </source>
</evidence>
<dbReference type="AlphaFoldDB" id="A0A8C1DR11"/>
<keyword evidence="3" id="KW-0472">Membrane</keyword>
<dbReference type="InterPro" id="IPR013783">
    <property type="entry name" value="Ig-like_fold"/>
</dbReference>
<dbReference type="InterPro" id="IPR003599">
    <property type="entry name" value="Ig_sub"/>
</dbReference>
<organism evidence="5 6">
    <name type="scientific">Cyprinus carpio carpio</name>
    <dbReference type="NCBI Taxonomy" id="630221"/>
    <lineage>
        <taxon>Eukaryota</taxon>
        <taxon>Metazoa</taxon>
        <taxon>Chordata</taxon>
        <taxon>Craniata</taxon>
        <taxon>Vertebrata</taxon>
        <taxon>Euteleostomi</taxon>
        <taxon>Actinopterygii</taxon>
        <taxon>Neopterygii</taxon>
        <taxon>Teleostei</taxon>
        <taxon>Ostariophysi</taxon>
        <taxon>Cypriniformes</taxon>
        <taxon>Cyprinidae</taxon>
        <taxon>Cyprininae</taxon>
        <taxon>Cyprinus</taxon>
    </lineage>
</organism>
<dbReference type="Pfam" id="PF07686">
    <property type="entry name" value="V-set"/>
    <property type="match status" value="1"/>
</dbReference>
<accession>A0A8C1DR11</accession>
<dbReference type="SMART" id="SM00409">
    <property type="entry name" value="IG"/>
    <property type="match status" value="2"/>
</dbReference>
<name>A0A8C1DR11_CYPCA</name>
<dbReference type="Gene3D" id="2.60.40.10">
    <property type="entry name" value="Immunoglobulins"/>
    <property type="match status" value="2"/>
</dbReference>
<keyword evidence="2" id="KW-0391">Immunity</keyword>
<dbReference type="SMART" id="SM00406">
    <property type="entry name" value="IGv"/>
    <property type="match status" value="1"/>
</dbReference>
<keyword evidence="3" id="KW-1133">Transmembrane helix</keyword>
<dbReference type="InterPro" id="IPR013106">
    <property type="entry name" value="Ig_V-set"/>
</dbReference>
<feature type="domain" description="Ig-like" evidence="4">
    <location>
        <begin position="138"/>
        <end position="240"/>
    </location>
</feature>
<reference evidence="5" key="1">
    <citation type="submission" date="2025-08" db="UniProtKB">
        <authorList>
            <consortium name="Ensembl"/>
        </authorList>
    </citation>
    <scope>IDENTIFICATION</scope>
</reference>
<evidence type="ECO:0000259" key="4">
    <source>
        <dbReference type="PROSITE" id="PS50835"/>
    </source>
</evidence>
<evidence type="ECO:0000256" key="3">
    <source>
        <dbReference type="SAM" id="Phobius"/>
    </source>
</evidence>
<reference evidence="5" key="2">
    <citation type="submission" date="2025-09" db="UniProtKB">
        <authorList>
            <consortium name="Ensembl"/>
        </authorList>
    </citation>
    <scope>IDENTIFICATION</scope>
</reference>
<dbReference type="PANTHER" id="PTHR23268:SF28">
    <property type="entry name" value="T CELL RECEPTOR BETA VARIABLE 19"/>
    <property type="match status" value="1"/>
</dbReference>
<keyword evidence="1" id="KW-0732">Signal</keyword>
<dbReference type="PANTHER" id="PTHR23268">
    <property type="entry name" value="T-CELL RECEPTOR BETA CHAIN"/>
    <property type="match status" value="1"/>
</dbReference>
<protein>
    <recommendedName>
        <fullName evidence="4">Ig-like domain-containing protein</fullName>
    </recommendedName>
</protein>
<dbReference type="GO" id="GO:0002376">
    <property type="term" value="P:immune system process"/>
    <property type="evidence" value="ECO:0007669"/>
    <property type="project" value="UniProtKB-KW"/>
</dbReference>
<evidence type="ECO:0000313" key="6">
    <source>
        <dbReference type="Proteomes" id="UP001108240"/>
    </source>
</evidence>
<sequence length="284" mass="32646">VSNGEMCCWGVCVYLYLYQPSCFPDKSNGEIRQEPEIFANSSSDVTLTCDHDNSDHLRLFWYKQTKGSVSLSLLIFSIGQNQVEIEEQFKTQESKYAATRPEIKKSTLQINKLETNDSALYYCATSTQYYITRDVKEPEVEILKPSGIETRCKKTITLVCVAEKFYPDHVSITWTLGDKEIKENVATDPYATQDKTTKLFSMTSRLKVSKKEFKPKNKYRCTVNFYNGTHDISDNTDEINGIEEDYVKSAQWMKLAYSVFIAKSGLYGLVVLVYVMRKVRMINL</sequence>
<dbReference type="GeneTree" id="ENSGT00940000164625"/>
<dbReference type="InterPro" id="IPR050413">
    <property type="entry name" value="TCR_beta_variable"/>
</dbReference>
<evidence type="ECO:0000256" key="2">
    <source>
        <dbReference type="ARBA" id="ARBA00022859"/>
    </source>
</evidence>
<feature type="transmembrane region" description="Helical" evidence="3">
    <location>
        <begin position="255"/>
        <end position="275"/>
    </location>
</feature>
<dbReference type="Pfam" id="PF07654">
    <property type="entry name" value="C1-set"/>
    <property type="match status" value="1"/>
</dbReference>
<dbReference type="SMART" id="SM00407">
    <property type="entry name" value="IGc1"/>
    <property type="match status" value="1"/>
</dbReference>
<dbReference type="SUPFAM" id="SSF48726">
    <property type="entry name" value="Immunoglobulin"/>
    <property type="match status" value="2"/>
</dbReference>